<feature type="compositionally biased region" description="Basic and acidic residues" evidence="2">
    <location>
        <begin position="22"/>
        <end position="39"/>
    </location>
</feature>
<gene>
    <name evidence="4" type="ORF">OSB04_025298</name>
</gene>
<dbReference type="InterPro" id="IPR029962">
    <property type="entry name" value="TBL"/>
</dbReference>
<proteinExistence type="inferred from homology"/>
<dbReference type="PANTHER" id="PTHR32285">
    <property type="entry name" value="PROTEIN TRICHOME BIREFRINGENCE-LIKE 9-RELATED"/>
    <property type="match status" value="1"/>
</dbReference>
<dbReference type="GO" id="GO:0005794">
    <property type="term" value="C:Golgi apparatus"/>
    <property type="evidence" value="ECO:0007669"/>
    <property type="project" value="TreeGrafter"/>
</dbReference>
<dbReference type="GO" id="GO:0016413">
    <property type="term" value="F:O-acetyltransferase activity"/>
    <property type="evidence" value="ECO:0007669"/>
    <property type="project" value="InterPro"/>
</dbReference>
<feature type="domain" description="Trichome birefringence-like C-terminal" evidence="3">
    <location>
        <begin position="41"/>
        <end position="151"/>
    </location>
</feature>
<comment type="caution">
    <text evidence="4">The sequence shown here is derived from an EMBL/GenBank/DDBJ whole genome shotgun (WGS) entry which is preliminary data.</text>
</comment>
<dbReference type="InterPro" id="IPR026057">
    <property type="entry name" value="TBL_C"/>
</dbReference>
<keyword evidence="5" id="KW-1185">Reference proteome</keyword>
<accession>A0AA38SZG5</accession>
<evidence type="ECO:0000313" key="4">
    <source>
        <dbReference type="EMBL" id="KAJ9545591.1"/>
    </source>
</evidence>
<evidence type="ECO:0000256" key="2">
    <source>
        <dbReference type="SAM" id="MobiDB-lite"/>
    </source>
</evidence>
<dbReference type="Pfam" id="PF13839">
    <property type="entry name" value="PC-Esterase"/>
    <property type="match status" value="1"/>
</dbReference>
<evidence type="ECO:0000313" key="5">
    <source>
        <dbReference type="Proteomes" id="UP001172457"/>
    </source>
</evidence>
<name>A0AA38SZG5_9ASTR</name>
<protein>
    <recommendedName>
        <fullName evidence="3">Trichome birefringence-like C-terminal domain-containing protein</fullName>
    </recommendedName>
</protein>
<sequence>MADTLRRSAKKRQERPPPPPSRRREESSSKNHKETEGSKKKSSNWGGKKNEGCYGETEPMMDDHLWESIIDPKMLRILESSLSKLKSEGVNVKLINITQLTQCRKDAYPTVHRKLWRTLTDDQKENPQRASDCTHWCLPEVPDVWNELLLAYIFPATETVEMEASYERSAVG</sequence>
<dbReference type="PANTHER" id="PTHR32285:SF286">
    <property type="entry name" value="PMR5 DOMAIN, PC-ESTERASE, PROTEIN TRICHOME BIREFRINGENCE-LIKE 34"/>
    <property type="match status" value="1"/>
</dbReference>
<dbReference type="EMBL" id="JARYMX010000006">
    <property type="protein sequence ID" value="KAJ9545591.1"/>
    <property type="molecule type" value="Genomic_DNA"/>
</dbReference>
<reference evidence="4" key="1">
    <citation type="submission" date="2023-03" db="EMBL/GenBank/DDBJ databases">
        <title>Chromosome-scale reference genome and RAD-based genetic map of yellow starthistle (Centaurea solstitialis) reveal putative structural variation and QTLs associated with invader traits.</title>
        <authorList>
            <person name="Reatini B."/>
            <person name="Cang F.A."/>
            <person name="Jiang Q."/>
            <person name="Mckibben M.T.W."/>
            <person name="Barker M.S."/>
            <person name="Rieseberg L.H."/>
            <person name="Dlugosch K.M."/>
        </authorList>
    </citation>
    <scope>NUCLEOTIDE SEQUENCE</scope>
    <source>
        <strain evidence="4">CAN-66</strain>
        <tissue evidence="4">Leaf</tissue>
    </source>
</reference>
<feature type="region of interest" description="Disordered" evidence="2">
    <location>
        <begin position="1"/>
        <end position="56"/>
    </location>
</feature>
<organism evidence="4 5">
    <name type="scientific">Centaurea solstitialis</name>
    <name type="common">yellow star-thistle</name>
    <dbReference type="NCBI Taxonomy" id="347529"/>
    <lineage>
        <taxon>Eukaryota</taxon>
        <taxon>Viridiplantae</taxon>
        <taxon>Streptophyta</taxon>
        <taxon>Embryophyta</taxon>
        <taxon>Tracheophyta</taxon>
        <taxon>Spermatophyta</taxon>
        <taxon>Magnoliopsida</taxon>
        <taxon>eudicotyledons</taxon>
        <taxon>Gunneridae</taxon>
        <taxon>Pentapetalae</taxon>
        <taxon>asterids</taxon>
        <taxon>campanulids</taxon>
        <taxon>Asterales</taxon>
        <taxon>Asteraceae</taxon>
        <taxon>Carduoideae</taxon>
        <taxon>Cardueae</taxon>
        <taxon>Centaureinae</taxon>
        <taxon>Centaurea</taxon>
    </lineage>
</organism>
<comment type="similarity">
    <text evidence="1">Belongs to the PC-esterase family. TBL subfamily.</text>
</comment>
<dbReference type="AlphaFoldDB" id="A0AA38SZG5"/>
<dbReference type="Proteomes" id="UP001172457">
    <property type="component" value="Chromosome 6"/>
</dbReference>
<evidence type="ECO:0000259" key="3">
    <source>
        <dbReference type="Pfam" id="PF13839"/>
    </source>
</evidence>
<evidence type="ECO:0000256" key="1">
    <source>
        <dbReference type="ARBA" id="ARBA00007727"/>
    </source>
</evidence>